<protein>
    <submittedName>
        <fullName evidence="1">Uncharacterized protein</fullName>
    </submittedName>
</protein>
<reference evidence="1 2" key="1">
    <citation type="submission" date="2019-07" db="EMBL/GenBank/DDBJ databases">
        <authorList>
            <person name="Jastrzebski P J."/>
            <person name="Paukszto L."/>
            <person name="Jastrzebski P J."/>
        </authorList>
    </citation>
    <scope>NUCLEOTIDE SEQUENCE [LARGE SCALE GENOMIC DNA]</scope>
    <source>
        <strain evidence="1 2">WMS-il1</strain>
    </source>
</reference>
<accession>A0A564ZAU8</accession>
<evidence type="ECO:0000313" key="2">
    <source>
        <dbReference type="Proteomes" id="UP000321570"/>
    </source>
</evidence>
<gene>
    <name evidence="1" type="ORF">WMSIL1_LOCUS14227</name>
</gene>
<dbReference type="Proteomes" id="UP000321570">
    <property type="component" value="Unassembled WGS sequence"/>
</dbReference>
<dbReference type="AlphaFoldDB" id="A0A564ZAU8"/>
<dbReference type="EMBL" id="CABIJS010000707">
    <property type="protein sequence ID" value="VUZ56617.1"/>
    <property type="molecule type" value="Genomic_DNA"/>
</dbReference>
<name>A0A564ZAU8_HYMDI</name>
<proteinExistence type="predicted"/>
<sequence>MYTHPILVLSTPLKIPYNLPLLQSNPHPKILLNLPHHLPALLDINTLAPVAVEGLPYLPDGSITHNN</sequence>
<organism evidence="1 2">
    <name type="scientific">Hymenolepis diminuta</name>
    <name type="common">Rat tapeworm</name>
    <dbReference type="NCBI Taxonomy" id="6216"/>
    <lineage>
        <taxon>Eukaryota</taxon>
        <taxon>Metazoa</taxon>
        <taxon>Spiralia</taxon>
        <taxon>Lophotrochozoa</taxon>
        <taxon>Platyhelminthes</taxon>
        <taxon>Cestoda</taxon>
        <taxon>Eucestoda</taxon>
        <taxon>Cyclophyllidea</taxon>
        <taxon>Hymenolepididae</taxon>
        <taxon>Hymenolepis</taxon>
    </lineage>
</organism>
<keyword evidence="2" id="KW-1185">Reference proteome</keyword>
<evidence type="ECO:0000313" key="1">
    <source>
        <dbReference type="EMBL" id="VUZ56617.1"/>
    </source>
</evidence>